<reference evidence="11" key="1">
    <citation type="journal article" date="2016" name="Genome Announc.">
        <title>Genome sequences of three species of Hanseniaspora isolated from spontaneous wine fermentations.</title>
        <authorList>
            <person name="Sternes P.R."/>
            <person name="Lee D."/>
            <person name="Kutyna D.R."/>
            <person name="Borneman A.R."/>
        </authorList>
    </citation>
    <scope>NUCLEOTIDE SEQUENCE [LARGE SCALE GENOMIC DNA]</scope>
    <source>
        <strain evidence="11">AWRI3580</strain>
    </source>
</reference>
<keyword evidence="3 8" id="KW-0698">rRNA processing</keyword>
<dbReference type="InterPro" id="IPR007504">
    <property type="entry name" value="H/ACA_rnp_Gar1/Naf1"/>
</dbReference>
<evidence type="ECO:0000256" key="2">
    <source>
        <dbReference type="ARBA" id="ARBA00022517"/>
    </source>
</evidence>
<dbReference type="Gene3D" id="2.40.10.230">
    <property type="entry name" value="Probable tRNA pseudouridine synthase domain"/>
    <property type="match status" value="1"/>
</dbReference>
<keyword evidence="6 8" id="KW-0687">Ribonucleoprotein</keyword>
<organism evidence="10 11">
    <name type="scientific">Hanseniaspora uvarum</name>
    <name type="common">Yeast</name>
    <name type="synonym">Kloeckera apiculata</name>
    <dbReference type="NCBI Taxonomy" id="29833"/>
    <lineage>
        <taxon>Eukaryota</taxon>
        <taxon>Fungi</taxon>
        <taxon>Dikarya</taxon>
        <taxon>Ascomycota</taxon>
        <taxon>Saccharomycotina</taxon>
        <taxon>Saccharomycetes</taxon>
        <taxon>Saccharomycodales</taxon>
        <taxon>Saccharomycodaceae</taxon>
        <taxon>Hanseniaspora</taxon>
    </lineage>
</organism>
<evidence type="ECO:0000256" key="5">
    <source>
        <dbReference type="ARBA" id="ARBA00023242"/>
    </source>
</evidence>
<evidence type="ECO:0000256" key="8">
    <source>
        <dbReference type="RuleBase" id="RU364004"/>
    </source>
</evidence>
<dbReference type="EMBL" id="LPNN01000002">
    <property type="protein sequence ID" value="OEJ91892.1"/>
    <property type="molecule type" value="Genomic_DNA"/>
</dbReference>
<keyword evidence="4 8" id="KW-0694">RNA-binding</keyword>
<dbReference type="InterPro" id="IPR038664">
    <property type="entry name" value="Gar1/Naf1_Cbf5-bd_sf"/>
</dbReference>
<evidence type="ECO:0000256" key="6">
    <source>
        <dbReference type="ARBA" id="ARBA00023274"/>
    </source>
</evidence>
<keyword evidence="5 8" id="KW-0539">Nucleus</keyword>
<dbReference type="SUPFAM" id="SSF50447">
    <property type="entry name" value="Translation proteins"/>
    <property type="match status" value="1"/>
</dbReference>
<feature type="region of interest" description="Disordered" evidence="9">
    <location>
        <begin position="124"/>
        <end position="229"/>
    </location>
</feature>
<comment type="subunit">
    <text evidence="8">Component of the small nucleolar ribonucleoprotein particles containing H/ACA-type snoRNAs (H/ACA snoRNPs).</text>
</comment>
<feature type="compositionally biased region" description="Gly residues" evidence="9">
    <location>
        <begin position="144"/>
        <end position="229"/>
    </location>
</feature>
<protein>
    <recommendedName>
        <fullName evidence="8">H/ACA ribonucleoprotein complex subunit</fullName>
    </recommendedName>
</protein>
<evidence type="ECO:0000313" key="11">
    <source>
        <dbReference type="Proteomes" id="UP000095358"/>
    </source>
</evidence>
<gene>
    <name evidence="10" type="ORF">AWRI3580_g923</name>
</gene>
<evidence type="ECO:0000256" key="9">
    <source>
        <dbReference type="SAM" id="MobiDB-lite"/>
    </source>
</evidence>
<comment type="caution">
    <text evidence="10">The sequence shown here is derived from an EMBL/GenBank/DDBJ whole genome shotgun (WGS) entry which is preliminary data.</text>
</comment>
<dbReference type="GO" id="GO:0034513">
    <property type="term" value="F:box H/ACA snoRNA binding"/>
    <property type="evidence" value="ECO:0007669"/>
    <property type="project" value="TreeGrafter"/>
</dbReference>
<evidence type="ECO:0000256" key="7">
    <source>
        <dbReference type="ARBA" id="ARBA00038293"/>
    </source>
</evidence>
<evidence type="ECO:0000256" key="3">
    <source>
        <dbReference type="ARBA" id="ARBA00022552"/>
    </source>
</evidence>
<evidence type="ECO:0000256" key="4">
    <source>
        <dbReference type="ARBA" id="ARBA00022884"/>
    </source>
</evidence>
<evidence type="ECO:0000256" key="1">
    <source>
        <dbReference type="ARBA" id="ARBA00004604"/>
    </source>
</evidence>
<evidence type="ECO:0000313" key="10">
    <source>
        <dbReference type="EMBL" id="OEJ91892.1"/>
    </source>
</evidence>
<dbReference type="Pfam" id="PF04410">
    <property type="entry name" value="Gar1"/>
    <property type="match status" value="1"/>
</dbReference>
<feature type="compositionally biased region" description="Gly residues" evidence="9">
    <location>
        <begin position="1"/>
        <end position="23"/>
    </location>
</feature>
<accession>A0A1E5RY34</accession>
<comment type="similarity">
    <text evidence="7 8">Belongs to the GAR1 family.</text>
</comment>
<dbReference type="OrthoDB" id="2187159at2759"/>
<sequence length="229" mass="23190">MSFRGGRGGPRGGSRGGRGGFGGRTPMQQGPPQDVYEVGTFKHECEKDIVCNLTLDQKVPFFNAQIWSSDDSKKSLIGKVDEILGSLTEVYFTIKTSEGVQAASFKSGDKFYIATDKTLPLDRFIPKPVVKGPPAPKPKKRKGPAGGARGGFSGGRGGARGGFSGGRGGSRGGFSGGRGGARGGFSGGRGGSRGGFSGGRGGSRGGFSGGRGGSRGGFSGGRGGRGGRF</sequence>
<dbReference type="VEuPathDB" id="FungiDB:AWRI3580_g923"/>
<dbReference type="FunFam" id="2.40.10.230:FF:000001">
    <property type="entry name" value="H/ACA ribonucleoprotein complex subunit"/>
    <property type="match status" value="1"/>
</dbReference>
<keyword evidence="2 8" id="KW-0690">Ribosome biogenesis</keyword>
<dbReference type="Proteomes" id="UP000095358">
    <property type="component" value="Unassembled WGS sequence"/>
</dbReference>
<dbReference type="AlphaFoldDB" id="A0A1E5RY34"/>
<comment type="function">
    <text evidence="8">Required for ribosome biogenesis. Part of a complex which catalyzes pseudouridylation of rRNA. This involves the isomerization of uridine such that the ribose is subsequently attached to C5, instead of the normal N1. Pseudouridine ("psi") residues may serve to stabilize the conformation of rRNAs.</text>
</comment>
<comment type="subcellular location">
    <subcellularLocation>
        <location evidence="1 8">Nucleus</location>
        <location evidence="1 8">Nucleolus</location>
    </subcellularLocation>
</comment>
<feature type="region of interest" description="Disordered" evidence="9">
    <location>
        <begin position="1"/>
        <end position="34"/>
    </location>
</feature>
<dbReference type="GO" id="GO:0000454">
    <property type="term" value="P:snoRNA guided rRNA pseudouridine synthesis"/>
    <property type="evidence" value="ECO:0007669"/>
    <property type="project" value="TreeGrafter"/>
</dbReference>
<dbReference type="PANTHER" id="PTHR23237:SF6">
    <property type="entry name" value="H_ACA RIBONUCLEOPROTEIN COMPLEX SUBUNIT 1"/>
    <property type="match status" value="1"/>
</dbReference>
<dbReference type="InterPro" id="IPR009000">
    <property type="entry name" value="Transl_B-barrel_sf"/>
</dbReference>
<keyword evidence="11" id="KW-1185">Reference proteome</keyword>
<dbReference type="PANTHER" id="PTHR23237">
    <property type="entry name" value="NUCLEOLAR PROTEIN FAMILY A MEMBER 1 SNORNP PROTEIN GAR1"/>
    <property type="match status" value="1"/>
</dbReference>
<dbReference type="GO" id="GO:0031429">
    <property type="term" value="C:box H/ACA snoRNP complex"/>
    <property type="evidence" value="ECO:0007669"/>
    <property type="project" value="TreeGrafter"/>
</dbReference>
<proteinExistence type="inferred from homology"/>
<name>A0A1E5RY34_HANUV</name>
<dbReference type="STRING" id="29833.A0A1E5RY34"/>